<evidence type="ECO:0000256" key="13">
    <source>
        <dbReference type="ARBA" id="ARBA00023136"/>
    </source>
</evidence>
<dbReference type="InterPro" id="IPR013210">
    <property type="entry name" value="LRR_N_plant-typ"/>
</dbReference>
<dbReference type="InterPro" id="IPR011009">
    <property type="entry name" value="Kinase-like_dom_sf"/>
</dbReference>
<evidence type="ECO:0000256" key="9">
    <source>
        <dbReference type="ARBA" id="ARBA00022741"/>
    </source>
</evidence>
<evidence type="ECO:0000256" key="4">
    <source>
        <dbReference type="ARBA" id="ARBA00022614"/>
    </source>
</evidence>
<evidence type="ECO:0000259" key="19">
    <source>
        <dbReference type="PROSITE" id="PS50011"/>
    </source>
</evidence>
<dbReference type="Pfam" id="PF13855">
    <property type="entry name" value="LRR_8"/>
    <property type="match status" value="1"/>
</dbReference>
<comment type="caution">
    <text evidence="20">The sequence shown here is derived from an EMBL/GenBank/DDBJ whole genome shotgun (WGS) entry which is preliminary data.</text>
</comment>
<feature type="domain" description="Protein kinase" evidence="19">
    <location>
        <begin position="606"/>
        <end position="876"/>
    </location>
</feature>
<dbReference type="GO" id="GO:0016020">
    <property type="term" value="C:membrane"/>
    <property type="evidence" value="ECO:0007669"/>
    <property type="project" value="UniProtKB-SubCell"/>
</dbReference>
<evidence type="ECO:0000256" key="12">
    <source>
        <dbReference type="ARBA" id="ARBA00022989"/>
    </source>
</evidence>
<evidence type="ECO:0000256" key="10">
    <source>
        <dbReference type="ARBA" id="ARBA00022777"/>
    </source>
</evidence>
<keyword evidence="6 17" id="KW-0812">Transmembrane</keyword>
<dbReference type="GO" id="GO:0005524">
    <property type="term" value="F:ATP binding"/>
    <property type="evidence" value="ECO:0007669"/>
    <property type="project" value="UniProtKB-KW"/>
</dbReference>
<dbReference type="Gene3D" id="1.10.510.10">
    <property type="entry name" value="Transferase(Phosphotransferase) domain 1"/>
    <property type="match status" value="1"/>
</dbReference>
<keyword evidence="14 20" id="KW-0675">Receptor</keyword>
<accession>A0A7J6W948</accession>
<dbReference type="AlphaFoldDB" id="A0A7J6W948"/>
<dbReference type="PROSITE" id="PS00109">
    <property type="entry name" value="PROTEIN_KINASE_TYR"/>
    <property type="match status" value="1"/>
</dbReference>
<proteinExistence type="predicted"/>
<evidence type="ECO:0000256" key="8">
    <source>
        <dbReference type="ARBA" id="ARBA00022737"/>
    </source>
</evidence>
<dbReference type="FunFam" id="3.80.10.10:FF:000400">
    <property type="entry name" value="Nuclear pore complex protein NUP107"/>
    <property type="match status" value="1"/>
</dbReference>
<evidence type="ECO:0000256" key="14">
    <source>
        <dbReference type="ARBA" id="ARBA00023170"/>
    </source>
</evidence>
<feature type="compositionally biased region" description="Basic and acidic residues" evidence="16">
    <location>
        <begin position="1073"/>
        <end position="1098"/>
    </location>
</feature>
<evidence type="ECO:0000256" key="5">
    <source>
        <dbReference type="ARBA" id="ARBA00022679"/>
    </source>
</evidence>
<evidence type="ECO:0000256" key="18">
    <source>
        <dbReference type="SAM" id="SignalP"/>
    </source>
</evidence>
<dbReference type="PANTHER" id="PTHR45974">
    <property type="entry name" value="RECEPTOR-LIKE PROTEIN 55"/>
    <property type="match status" value="1"/>
</dbReference>
<evidence type="ECO:0000256" key="7">
    <source>
        <dbReference type="ARBA" id="ARBA00022729"/>
    </source>
</evidence>
<keyword evidence="15" id="KW-0325">Glycoprotein</keyword>
<feature type="compositionally biased region" description="Basic and acidic residues" evidence="16">
    <location>
        <begin position="1046"/>
        <end position="1055"/>
    </location>
</feature>
<dbReference type="PANTHER" id="PTHR45974:SF260">
    <property type="entry name" value="PROTEIN KINASE DOMAIN-CONTAINING PROTEIN"/>
    <property type="match status" value="1"/>
</dbReference>
<dbReference type="InterPro" id="IPR019129">
    <property type="entry name" value="Folate-sensitive_fs_Fra10Ac1"/>
</dbReference>
<dbReference type="FunFam" id="1.10.510.10:FF:000388">
    <property type="entry name" value="Leucine-rich repeat receptor-like tyrosine-protein kinase PXC3"/>
    <property type="match status" value="1"/>
</dbReference>
<keyword evidence="12 17" id="KW-1133">Transmembrane helix</keyword>
<dbReference type="InterPro" id="IPR000719">
    <property type="entry name" value="Prot_kinase_dom"/>
</dbReference>
<dbReference type="Proteomes" id="UP000554482">
    <property type="component" value="Unassembled WGS sequence"/>
</dbReference>
<feature type="transmembrane region" description="Helical" evidence="17">
    <location>
        <begin position="534"/>
        <end position="557"/>
    </location>
</feature>
<dbReference type="SMART" id="SM00369">
    <property type="entry name" value="LRR_TYP"/>
    <property type="match status" value="7"/>
</dbReference>
<keyword evidence="8" id="KW-0677">Repeat</keyword>
<comment type="subcellular location">
    <subcellularLocation>
        <location evidence="1">Membrane</location>
        <topology evidence="1">Single-pass type I membrane protein</topology>
    </subcellularLocation>
</comment>
<keyword evidence="13 17" id="KW-0472">Membrane</keyword>
<dbReference type="SUPFAM" id="SSF52058">
    <property type="entry name" value="L domain-like"/>
    <property type="match status" value="2"/>
</dbReference>
<evidence type="ECO:0000256" key="2">
    <source>
        <dbReference type="ARBA" id="ARBA00012513"/>
    </source>
</evidence>
<dbReference type="GO" id="GO:0099402">
    <property type="term" value="P:plant organ development"/>
    <property type="evidence" value="ECO:0007669"/>
    <property type="project" value="UniProtKB-ARBA"/>
</dbReference>
<evidence type="ECO:0000256" key="17">
    <source>
        <dbReference type="SAM" id="Phobius"/>
    </source>
</evidence>
<feature type="chain" id="PRO_5029860125" description="non-specific serine/threonine protein kinase" evidence="18">
    <location>
        <begin position="25"/>
        <end position="1148"/>
    </location>
</feature>
<evidence type="ECO:0000313" key="20">
    <source>
        <dbReference type="EMBL" id="KAF5193120.1"/>
    </source>
</evidence>
<reference evidence="20 21" key="1">
    <citation type="submission" date="2020-06" db="EMBL/GenBank/DDBJ databases">
        <title>Transcriptomic and genomic resources for Thalictrum thalictroides and T. hernandezii: Facilitating candidate gene discovery in an emerging model plant lineage.</title>
        <authorList>
            <person name="Arias T."/>
            <person name="Riano-Pachon D.M."/>
            <person name="Di Stilio V.S."/>
        </authorList>
    </citation>
    <scope>NUCLEOTIDE SEQUENCE [LARGE SCALE GENOMIC DNA]</scope>
    <source>
        <strain evidence="21">cv. WT478/WT964</strain>
        <tissue evidence="20">Leaves</tissue>
    </source>
</reference>
<feature type="region of interest" description="Disordered" evidence="16">
    <location>
        <begin position="1046"/>
        <end position="1148"/>
    </location>
</feature>
<organism evidence="20 21">
    <name type="scientific">Thalictrum thalictroides</name>
    <name type="common">Rue-anemone</name>
    <name type="synonym">Anemone thalictroides</name>
    <dbReference type="NCBI Taxonomy" id="46969"/>
    <lineage>
        <taxon>Eukaryota</taxon>
        <taxon>Viridiplantae</taxon>
        <taxon>Streptophyta</taxon>
        <taxon>Embryophyta</taxon>
        <taxon>Tracheophyta</taxon>
        <taxon>Spermatophyta</taxon>
        <taxon>Magnoliopsida</taxon>
        <taxon>Ranunculales</taxon>
        <taxon>Ranunculaceae</taxon>
        <taxon>Thalictroideae</taxon>
        <taxon>Thalictrum</taxon>
    </lineage>
</organism>
<evidence type="ECO:0000256" key="3">
    <source>
        <dbReference type="ARBA" id="ARBA00022527"/>
    </source>
</evidence>
<evidence type="ECO:0000256" key="16">
    <source>
        <dbReference type="SAM" id="MobiDB-lite"/>
    </source>
</evidence>
<dbReference type="InterPro" id="IPR003591">
    <property type="entry name" value="Leu-rich_rpt_typical-subtyp"/>
</dbReference>
<keyword evidence="4" id="KW-0433">Leucine-rich repeat</keyword>
<evidence type="ECO:0000313" key="21">
    <source>
        <dbReference type="Proteomes" id="UP000554482"/>
    </source>
</evidence>
<dbReference type="InterPro" id="IPR001611">
    <property type="entry name" value="Leu-rich_rpt"/>
</dbReference>
<feature type="signal peptide" evidence="18">
    <location>
        <begin position="1"/>
        <end position="24"/>
    </location>
</feature>
<keyword evidence="7 18" id="KW-0732">Signal</keyword>
<keyword evidence="3" id="KW-0723">Serine/threonine-protein kinase</keyword>
<evidence type="ECO:0000256" key="15">
    <source>
        <dbReference type="ARBA" id="ARBA00023180"/>
    </source>
</evidence>
<dbReference type="FunFam" id="3.30.200.20:FF:000454">
    <property type="entry name" value="Leucine-rich repeat receptor-like tyrosine-protein kinase PXC3"/>
    <property type="match status" value="1"/>
</dbReference>
<dbReference type="FunFam" id="3.80.10.10:FF:000095">
    <property type="entry name" value="LRR receptor-like serine/threonine-protein kinase GSO1"/>
    <property type="match status" value="1"/>
</dbReference>
<dbReference type="GO" id="GO:0009653">
    <property type="term" value="P:anatomical structure morphogenesis"/>
    <property type="evidence" value="ECO:0007669"/>
    <property type="project" value="UniProtKB-ARBA"/>
</dbReference>
<dbReference type="Gene3D" id="3.80.10.10">
    <property type="entry name" value="Ribonuclease Inhibitor"/>
    <property type="match status" value="3"/>
</dbReference>
<dbReference type="InterPro" id="IPR001245">
    <property type="entry name" value="Ser-Thr/Tyr_kinase_cat_dom"/>
</dbReference>
<dbReference type="Pfam" id="PF07714">
    <property type="entry name" value="PK_Tyr_Ser-Thr"/>
    <property type="match status" value="1"/>
</dbReference>
<dbReference type="InterPro" id="IPR032675">
    <property type="entry name" value="LRR_dom_sf"/>
</dbReference>
<keyword evidence="10 20" id="KW-0418">Kinase</keyword>
<dbReference type="PROSITE" id="PS50011">
    <property type="entry name" value="PROTEIN_KINASE_DOM"/>
    <property type="match status" value="1"/>
</dbReference>
<evidence type="ECO:0000256" key="1">
    <source>
        <dbReference type="ARBA" id="ARBA00004479"/>
    </source>
</evidence>
<dbReference type="Gene3D" id="3.30.200.20">
    <property type="entry name" value="Phosphorylase Kinase, domain 1"/>
    <property type="match status" value="1"/>
</dbReference>
<dbReference type="EMBL" id="JABWDY010020491">
    <property type="protein sequence ID" value="KAF5193120.1"/>
    <property type="molecule type" value="Genomic_DNA"/>
</dbReference>
<evidence type="ECO:0000256" key="6">
    <source>
        <dbReference type="ARBA" id="ARBA00022692"/>
    </source>
</evidence>
<keyword evidence="5" id="KW-0808">Transferase</keyword>
<gene>
    <name evidence="20" type="ORF">FRX31_017289</name>
</gene>
<keyword evidence="9" id="KW-0547">Nucleotide-binding</keyword>
<dbReference type="SUPFAM" id="SSF56112">
    <property type="entry name" value="Protein kinase-like (PK-like)"/>
    <property type="match status" value="1"/>
</dbReference>
<keyword evidence="21" id="KW-1185">Reference proteome</keyword>
<protein>
    <recommendedName>
        <fullName evidence="2">non-specific serine/threonine protein kinase</fullName>
        <ecNumber evidence="2">2.7.11.1</ecNumber>
    </recommendedName>
</protein>
<evidence type="ECO:0000256" key="11">
    <source>
        <dbReference type="ARBA" id="ARBA00022840"/>
    </source>
</evidence>
<dbReference type="InterPro" id="IPR008266">
    <property type="entry name" value="Tyr_kinase_AS"/>
</dbReference>
<dbReference type="Pfam" id="PF09725">
    <property type="entry name" value="Fra10Ac1"/>
    <property type="match status" value="1"/>
</dbReference>
<dbReference type="OrthoDB" id="676979at2759"/>
<dbReference type="GO" id="GO:0004674">
    <property type="term" value="F:protein serine/threonine kinase activity"/>
    <property type="evidence" value="ECO:0007669"/>
    <property type="project" value="UniProtKB-KW"/>
</dbReference>
<dbReference type="EC" id="2.7.11.1" evidence="2"/>
<sequence length="1148" mass="128453">MAFPTWVSVSLVWVLCKVLLHVVAQQNDQSTMVALRNELSISMWNSSTDYCSWAGVTCLNKSMVESIDLSHQQLKGNVTLISELKALKWLDLSSNNFQGPIPSAFGGLSELEFLDLSFNKFASAIPSTLGNLRNLRSLNLSMNRFIAEIPDEFERLKSLTHFQLYGNNLNGSIPYGIGNLTSLRIFTAYENNLGGRIPDNLGSVAELELLNLHSNQLEGLIPENIFSLGKLEVLVLTMNNLNGTLPLSIGNCKGLSNFRVGNNKLIGSIPTSIGSISSLTYFEADNNNLSGEIVSEVAQCTNLTLLNLANNGFTGVIPPELGDLMNLQELILSGNSLFGDIPKSLLRSKNLSKIDLSNNRFNGTIPEDICTTPRLQFLLLDQNSIHGEIPRGIGSCVKLLELQMGSNYLTGNIPHEIGQIKNLQIALNLSFNHLHGTLPSELGKLDKLVSLDLSNNQLFGSIPSALKGLMSLIEVNFSNNLLTGQVPIFAPFQKSPNSSFAGNKGLCGDPLSSSCGKSVGPGRETYHHKVSYKIILAVIGSGLTVFVMVTVVVLLFMMRERQEKASKAAGIAEDGIVDPPMIIAGNVFVENLKQAIDFDAVVKASLKDSNKLNGGTFSTIYKAVMPSGLILSVKRLKSMDRAIVHYQNKMVRELERLGRLCHDNLMTPIGFVIYDDVALLLHPYLPNGTLAELLHDSTAKPEFKPDWSTRLSIAIGVAEGLAFLHHVAIIHLDISSGNVFLDATYKPLVGEIEISKLLDPSRGTASISAVAGSFGYIPPEYAYTMQMTAPGNVYSYGVVLLEILTSRLPVDEAFGEGIDLVKWVHNAPARGETPEQILDAKLSTVSFAWRKQMLAVLKKKKEREMASFASLKTAIFEKEERKQQYQAHIRGLNAYDRHKKFLNDYVGFYGKGRISNDILPVKTDRDTLKEGYRFIRSEEDDMDTSWEQRLVKRYYDKLFKEYCIADMSKYKKGKIGLRWRTEKEVISGKGQFICGSKQCDEKDGLASYEVNFSYHEAGENKQALVKLVCCKICAEKLVYKKLREKEQTDKREQEKQKRKRERSTSHNNSDDEYERRREKLVYKKLREKEQTDKREQEKQKRKRERSTSHNNSDDEYERRREKKASTSTDDKKIENDENFDEFLMGMFP</sequence>
<dbReference type="Pfam" id="PF08263">
    <property type="entry name" value="LRRNT_2"/>
    <property type="match status" value="1"/>
</dbReference>
<dbReference type="Pfam" id="PF00560">
    <property type="entry name" value="LRR_1"/>
    <property type="match status" value="8"/>
</dbReference>
<keyword evidence="11" id="KW-0067">ATP-binding</keyword>
<name>A0A7J6W948_THATH</name>